<keyword evidence="3" id="KW-1185">Reference proteome</keyword>
<dbReference type="RefSeq" id="WP_371236567.1">
    <property type="nucleotide sequence ID" value="NZ_JAHWZY010000005.1"/>
</dbReference>
<accession>A0ABV4IXB9</accession>
<reference evidence="2 3" key="1">
    <citation type="journal article" date="2021" name="Res Sq">
        <title>Streptomyces Pimoensis sp. nov., Isolated From the Taklimakan Desert in Xinjiang, China.</title>
        <authorList>
            <person name="Zhang P."/>
            <person name="Luo X."/>
            <person name="Luo X."/>
            <person name="Liu Z."/>
            <person name="Xia Z."/>
            <person name="Wan C."/>
            <person name="zhang L."/>
        </authorList>
    </citation>
    <scope>NUCLEOTIDE SEQUENCE [LARGE SCALE GENOMIC DNA]</scope>
    <source>
        <strain evidence="2 3">TRM75549</strain>
    </source>
</reference>
<evidence type="ECO:0000256" key="1">
    <source>
        <dbReference type="SAM" id="MobiDB-lite"/>
    </source>
</evidence>
<feature type="region of interest" description="Disordered" evidence="1">
    <location>
        <begin position="1"/>
        <end position="26"/>
    </location>
</feature>
<name>A0ABV4IXB9_9ACTN</name>
<evidence type="ECO:0000313" key="2">
    <source>
        <dbReference type="EMBL" id="MEZ3178392.1"/>
    </source>
</evidence>
<sequence length="96" mass="10458">MAAFAVRPATVRPGDRQREPQDDALSYTDGFRAFASRRGVSRDAVPGDRPLPDRFGPTVRRWPRESRERLDPRAGPLPHRAGPVAGEPAEVAGGIS</sequence>
<organism evidence="2 3">
    <name type="scientific">Streptomyces pimonensis</name>
    <dbReference type="NCBI Taxonomy" id="2860288"/>
    <lineage>
        <taxon>Bacteria</taxon>
        <taxon>Bacillati</taxon>
        <taxon>Actinomycetota</taxon>
        <taxon>Actinomycetes</taxon>
        <taxon>Kitasatosporales</taxon>
        <taxon>Streptomycetaceae</taxon>
        <taxon>Streptomyces</taxon>
    </lineage>
</organism>
<dbReference type="Proteomes" id="UP001567537">
    <property type="component" value="Unassembled WGS sequence"/>
</dbReference>
<comment type="caution">
    <text evidence="2">The sequence shown here is derived from an EMBL/GenBank/DDBJ whole genome shotgun (WGS) entry which is preliminary data.</text>
</comment>
<evidence type="ECO:0000313" key="3">
    <source>
        <dbReference type="Proteomes" id="UP001567537"/>
    </source>
</evidence>
<feature type="region of interest" description="Disordered" evidence="1">
    <location>
        <begin position="38"/>
        <end position="96"/>
    </location>
</feature>
<feature type="compositionally biased region" description="Basic and acidic residues" evidence="1">
    <location>
        <begin position="62"/>
        <end position="72"/>
    </location>
</feature>
<gene>
    <name evidence="2" type="ORF">KYY02_06660</name>
</gene>
<proteinExistence type="predicted"/>
<protein>
    <submittedName>
        <fullName evidence="2">DUF4032 domain-containing protein</fullName>
    </submittedName>
</protein>
<dbReference type="EMBL" id="JAHWZY010000005">
    <property type="protein sequence ID" value="MEZ3178392.1"/>
    <property type="molecule type" value="Genomic_DNA"/>
</dbReference>